<dbReference type="AlphaFoldDB" id="A0A0F9V9Y5"/>
<dbReference type="PROSITE" id="PS00761">
    <property type="entry name" value="SPASE_I_3"/>
    <property type="match status" value="1"/>
</dbReference>
<feature type="transmembrane region" description="Helical" evidence="5">
    <location>
        <begin position="25"/>
        <end position="45"/>
    </location>
</feature>
<keyword evidence="5" id="KW-1133">Transmembrane helix</keyword>
<dbReference type="Gene3D" id="2.10.109.10">
    <property type="entry name" value="Umud Fragment, subunit A"/>
    <property type="match status" value="2"/>
</dbReference>
<dbReference type="InterPro" id="IPR019757">
    <property type="entry name" value="Pept_S26A_signal_pept_1_Lys-AS"/>
</dbReference>
<organism evidence="7">
    <name type="scientific">marine sediment metagenome</name>
    <dbReference type="NCBI Taxonomy" id="412755"/>
    <lineage>
        <taxon>unclassified sequences</taxon>
        <taxon>metagenomes</taxon>
        <taxon>ecological metagenomes</taxon>
    </lineage>
</organism>
<comment type="catalytic activity">
    <reaction evidence="1">
        <text>Cleavage of hydrophobic, N-terminal signal or leader sequences from secreted and periplasmic proteins.</text>
        <dbReference type="EC" id="3.4.21.89"/>
    </reaction>
</comment>
<keyword evidence="4" id="KW-0378">Hydrolase</keyword>
<evidence type="ECO:0000256" key="3">
    <source>
        <dbReference type="ARBA" id="ARBA00013208"/>
    </source>
</evidence>
<evidence type="ECO:0000256" key="1">
    <source>
        <dbReference type="ARBA" id="ARBA00000677"/>
    </source>
</evidence>
<sequence length="566" mass="63957">MTRTSSSADAWKAEVASIRDTVESIGIAIVMAFLLRAFLIEAFVIPTGSMAPRLMGEHYNLRCPYCGWEYDHGHQVVAKIERAEKYPPRGATCPNCRREYLLDEAHEAHIDGGDRVLVIKYLYTFIDPKPWDVIVFRNPQNNRENFIKRLVGLPGETLEIVRGDLWVKRPGSDTWSIRRKPHHVQKAMWQILHDSDYPLVNPPQAPPRWIAPTDDDGRWDLTSQHTRRMRFKGGDRGTIVFDGANGGFFPFYGYNKRDQVRSQIRYQYNYDICSDLKLSLVFTPGEADSRIALVFDVLDQRLAADISADGVVRLWQQSRRPADGADGTAGQRAAQWFADGPWTLWEQGLIAPLQPGRGYELALTNVDFRLTLRIDDEVVLESTDQDYPADYVAVKARLAPRILADTPLPDTKVAISAGGGPSDLLHVRLSRDVYYTAMFRSRPQGTAGQYARDDPEYKRLPEAWDAKPGWAVTGNPIKLDDDSFFVLGDNSPQSLDSRRWMQAAPTLRLYDKGPGGKTSRRYQLGTVPRYNIIGKAVFVYWPAGLRVPGLPSLPLVPNVGKMRLIR</sequence>
<dbReference type="GO" id="GO:0009003">
    <property type="term" value="F:signal peptidase activity"/>
    <property type="evidence" value="ECO:0007669"/>
    <property type="project" value="UniProtKB-EC"/>
</dbReference>
<dbReference type="EMBL" id="LAZR01000404">
    <property type="protein sequence ID" value="KKN70351.1"/>
    <property type="molecule type" value="Genomic_DNA"/>
</dbReference>
<dbReference type="EC" id="3.4.21.89" evidence="3"/>
<dbReference type="PANTHER" id="PTHR43390">
    <property type="entry name" value="SIGNAL PEPTIDASE I"/>
    <property type="match status" value="1"/>
</dbReference>
<evidence type="ECO:0000313" key="7">
    <source>
        <dbReference type="EMBL" id="KKN70351.1"/>
    </source>
</evidence>
<keyword evidence="5" id="KW-0472">Membrane</keyword>
<dbReference type="PANTHER" id="PTHR43390:SF1">
    <property type="entry name" value="CHLOROPLAST PROCESSING PEPTIDASE"/>
    <property type="match status" value="1"/>
</dbReference>
<dbReference type="NCBIfam" id="TIGR02227">
    <property type="entry name" value="sigpep_I_bact"/>
    <property type="match status" value="1"/>
</dbReference>
<evidence type="ECO:0000256" key="4">
    <source>
        <dbReference type="ARBA" id="ARBA00022801"/>
    </source>
</evidence>
<comment type="similarity">
    <text evidence="2">Belongs to the peptidase S26 family.</text>
</comment>
<dbReference type="GO" id="GO:0016020">
    <property type="term" value="C:membrane"/>
    <property type="evidence" value="ECO:0007669"/>
    <property type="project" value="InterPro"/>
</dbReference>
<feature type="domain" description="Peptidase S26" evidence="6">
    <location>
        <begin position="479"/>
        <end position="541"/>
    </location>
</feature>
<dbReference type="GO" id="GO:0004252">
    <property type="term" value="F:serine-type endopeptidase activity"/>
    <property type="evidence" value="ECO:0007669"/>
    <property type="project" value="InterPro"/>
</dbReference>
<dbReference type="InterPro" id="IPR036286">
    <property type="entry name" value="LexA/Signal_pep-like_sf"/>
</dbReference>
<dbReference type="InterPro" id="IPR019533">
    <property type="entry name" value="Peptidase_S26"/>
</dbReference>
<evidence type="ECO:0000259" key="6">
    <source>
        <dbReference type="Pfam" id="PF10502"/>
    </source>
</evidence>
<dbReference type="InterPro" id="IPR000223">
    <property type="entry name" value="Pept_S26A_signal_pept_1"/>
</dbReference>
<accession>A0A0F9V9Y5</accession>
<evidence type="ECO:0000256" key="5">
    <source>
        <dbReference type="SAM" id="Phobius"/>
    </source>
</evidence>
<reference evidence="7" key="1">
    <citation type="journal article" date="2015" name="Nature">
        <title>Complex archaea that bridge the gap between prokaryotes and eukaryotes.</title>
        <authorList>
            <person name="Spang A."/>
            <person name="Saw J.H."/>
            <person name="Jorgensen S.L."/>
            <person name="Zaremba-Niedzwiedzka K."/>
            <person name="Martijn J."/>
            <person name="Lind A.E."/>
            <person name="van Eijk R."/>
            <person name="Schleper C."/>
            <person name="Guy L."/>
            <person name="Ettema T.J."/>
        </authorList>
    </citation>
    <scope>NUCLEOTIDE SEQUENCE</scope>
</reference>
<protein>
    <recommendedName>
        <fullName evidence="3">signal peptidase I</fullName>
        <ecNumber evidence="3">3.4.21.89</ecNumber>
    </recommendedName>
</protein>
<dbReference type="InterPro" id="IPR019758">
    <property type="entry name" value="Pept_S26A_signal_pept_1_CS"/>
</dbReference>
<gene>
    <name evidence="7" type="ORF">LCGC14_0431510</name>
</gene>
<dbReference type="Pfam" id="PF10502">
    <property type="entry name" value="Peptidase_S26"/>
    <property type="match status" value="2"/>
</dbReference>
<name>A0A0F9V9Y5_9ZZZZ</name>
<proteinExistence type="inferred from homology"/>
<dbReference type="GO" id="GO:0006465">
    <property type="term" value="P:signal peptide processing"/>
    <property type="evidence" value="ECO:0007669"/>
    <property type="project" value="InterPro"/>
</dbReference>
<evidence type="ECO:0000256" key="2">
    <source>
        <dbReference type="ARBA" id="ARBA00009370"/>
    </source>
</evidence>
<comment type="caution">
    <text evidence="7">The sequence shown here is derived from an EMBL/GenBank/DDBJ whole genome shotgun (WGS) entry which is preliminary data.</text>
</comment>
<dbReference type="CDD" id="cd06530">
    <property type="entry name" value="S26_SPase_I"/>
    <property type="match status" value="1"/>
</dbReference>
<dbReference type="SUPFAM" id="SSF51306">
    <property type="entry name" value="LexA/Signal peptidase"/>
    <property type="match status" value="2"/>
</dbReference>
<feature type="domain" description="Peptidase S26" evidence="6">
    <location>
        <begin position="109"/>
        <end position="168"/>
    </location>
</feature>
<keyword evidence="5" id="KW-0812">Transmembrane</keyword>
<dbReference type="PROSITE" id="PS00760">
    <property type="entry name" value="SPASE_I_2"/>
    <property type="match status" value="1"/>
</dbReference>
<dbReference type="PRINTS" id="PR00727">
    <property type="entry name" value="LEADERPTASE"/>
</dbReference>